<dbReference type="GeneID" id="120249509"/>
<dbReference type="AlphaFoldDB" id="A0AB40AGM1"/>
<dbReference type="PANTHER" id="PTHR35743">
    <property type="entry name" value="NODULIN HOMEOBOX"/>
    <property type="match status" value="1"/>
</dbReference>
<feature type="compositionally biased region" description="Polar residues" evidence="3">
    <location>
        <begin position="682"/>
        <end position="692"/>
    </location>
</feature>
<dbReference type="GO" id="GO:0060195">
    <property type="term" value="P:negative regulation of antisense RNA transcription"/>
    <property type="evidence" value="ECO:0007669"/>
    <property type="project" value="EnsemblPlants"/>
</dbReference>
<feature type="domain" description="Homeobox" evidence="4">
    <location>
        <begin position="752"/>
        <end position="819"/>
    </location>
</feature>
<dbReference type="InterPro" id="IPR056560">
    <property type="entry name" value="HTH_NDX"/>
</dbReference>
<dbReference type="Pfam" id="PF25246">
    <property type="entry name" value="Nodulin_N"/>
    <property type="match status" value="1"/>
</dbReference>
<accession>A0AB40AGM1</accession>
<dbReference type="InterPro" id="IPR056559">
    <property type="entry name" value="NDX_C"/>
</dbReference>
<name>A0AB40AGM1_DIOCR</name>
<feature type="compositionally biased region" description="Polar residues" evidence="3">
    <location>
        <begin position="646"/>
        <end position="662"/>
    </location>
</feature>
<dbReference type="Pfam" id="PF24679">
    <property type="entry name" value="Nodulin_C"/>
    <property type="match status" value="1"/>
</dbReference>
<dbReference type="GO" id="GO:0009908">
    <property type="term" value="P:flower development"/>
    <property type="evidence" value="ECO:0007669"/>
    <property type="project" value="InterPro"/>
</dbReference>
<feature type="compositionally biased region" description="Polar residues" evidence="3">
    <location>
        <begin position="832"/>
        <end position="842"/>
    </location>
</feature>
<feature type="region of interest" description="Disordered" evidence="3">
    <location>
        <begin position="819"/>
        <end position="856"/>
    </location>
</feature>
<dbReference type="GO" id="GO:0009845">
    <property type="term" value="P:seed germination"/>
    <property type="evidence" value="ECO:0007669"/>
    <property type="project" value="EnsemblPlants"/>
</dbReference>
<dbReference type="RefSeq" id="XP_039113973.1">
    <property type="nucleotide sequence ID" value="XM_039258039.1"/>
</dbReference>
<dbReference type="Pfam" id="PF24426">
    <property type="entry name" value="HTH_NDX"/>
    <property type="match status" value="1"/>
</dbReference>
<feature type="DNA-binding region" description="Homeobox" evidence="2">
    <location>
        <begin position="754"/>
        <end position="820"/>
    </location>
</feature>
<keyword evidence="2 6" id="KW-0371">Homeobox</keyword>
<dbReference type="InterPro" id="IPR001356">
    <property type="entry name" value="HD"/>
</dbReference>
<keyword evidence="2 6" id="KW-0238">DNA-binding</keyword>
<dbReference type="Proteomes" id="UP001515500">
    <property type="component" value="Chromosome 19"/>
</dbReference>
<dbReference type="PROSITE" id="PS50071">
    <property type="entry name" value="HOMEOBOX_2"/>
    <property type="match status" value="1"/>
</dbReference>
<dbReference type="InterPro" id="IPR057287">
    <property type="entry name" value="Ndx_N"/>
</dbReference>
<evidence type="ECO:0000256" key="1">
    <source>
        <dbReference type="ARBA" id="ARBA00004123"/>
    </source>
</evidence>
<reference evidence="6" key="1">
    <citation type="submission" date="2025-08" db="UniProtKB">
        <authorList>
            <consortium name="RefSeq"/>
        </authorList>
    </citation>
    <scope>IDENTIFICATION</scope>
</reference>
<protein>
    <submittedName>
        <fullName evidence="6">Nodulin homeobox isoform X1</fullName>
    </submittedName>
</protein>
<dbReference type="GO" id="GO:0048364">
    <property type="term" value="P:root development"/>
    <property type="evidence" value="ECO:0007669"/>
    <property type="project" value="EnsemblPlants"/>
</dbReference>
<keyword evidence="2" id="KW-0539">Nucleus</keyword>
<keyword evidence="5" id="KW-1185">Reference proteome</keyword>
<feature type="region of interest" description="Disordered" evidence="3">
    <location>
        <begin position="646"/>
        <end position="759"/>
    </location>
</feature>
<dbReference type="SMART" id="SM00389">
    <property type="entry name" value="HOX"/>
    <property type="match status" value="1"/>
</dbReference>
<dbReference type="GO" id="GO:0003700">
    <property type="term" value="F:DNA-binding transcription factor activity"/>
    <property type="evidence" value="ECO:0007669"/>
    <property type="project" value="EnsemblPlants"/>
</dbReference>
<evidence type="ECO:0000256" key="3">
    <source>
        <dbReference type="SAM" id="MobiDB-lite"/>
    </source>
</evidence>
<dbReference type="PANTHER" id="PTHR35743:SF1">
    <property type="entry name" value="NODULIN HOMEOBOX"/>
    <property type="match status" value="1"/>
</dbReference>
<feature type="compositionally biased region" description="Basic and acidic residues" evidence="3">
    <location>
        <begin position="710"/>
        <end position="721"/>
    </location>
</feature>
<feature type="region of interest" description="Disordered" evidence="3">
    <location>
        <begin position="584"/>
        <end position="631"/>
    </location>
</feature>
<sequence length="998" mass="110190">MRHAKEESSRTADQAINLNLAVQELSGLASRELNKLLKDSENFSIQLGTENGPPNQFDVEKLASSLPLHLIAVLLSGSDSAHLTHMLRGVRLLHSFSDLASRHSRLEQILLDDVRLTEQMLDLVFYTLIVLGSYDQVKHLGSSSLPLLHSALVACTLHLLTGYISTQWQDLVHILLAHPKVDIFMDVAFDAVHVDIMLLHIMFSMLNNDILCNKSSLHASEGIIHYFCQQCEASLQFLLSLCQQKLFRDRLLKNKELCKTGGIFSLARTILKLNAPDCFKDSNSILAAVSRLKARILSILLQLCEAESISYLDEVASSAKSMSLAKSVALEILDLLKSAFRKNANQLGSSLDKSNPRGLVLLNSMRLADIFSDDSNFRSFFMINIVQVLVGILAIPHEDFLSSWCSVNVPMIEEDASVDYEPFTAAGVALASLADGTGSALPTPAILNETNSSCANNFHGVPTVSYVQQRTSYLVKIIANLHCFVPNICEEEERDLFLNKFYECLLKENDSFSLYPSASDSWKASVICKNLGSLSNYAGSLIPNMLNADDVSLLSLFSKKLQALFPQIEGSLIQEPCVKEESTAESKLEDSYPVQDTLGNWGTNVKNPQDSQGDRTDAPPGSGGLDTGGLEETQHAKNDINMKVGNHQNLSCQEADQVTVTSKPRELPENDESDKKKMKSTVPATWNTSRSLRGTEKETQNPETNDMEVEFTKGDPDRASDSGEVFKTADSAKEGNCQDDEKVESTHGEEKQPKKRKRNIMNDSQIMLIEKALLDEPEMQRNAALLQTWADKLSAHGSEVTSSQLKNWLNNRKAKLARAARETRGTLEGESASYQEKPSGSGVSHFDDSPESPVEEIYHMPTRGSSRRSGNAMAGNVQENEKASRGEFLSFTQHCSPMNYPCVRPSSFMPGQLVALSDREGKEIGKGKVFQVEGRWLGRSLEDTGLCIVDITELKIEKWKEVQHPSEAGGMTFEKAAARNGGVMRVAWDAIRISLLPP</sequence>
<dbReference type="InterPro" id="IPR039325">
    <property type="entry name" value="NDX"/>
</dbReference>
<proteinExistence type="predicted"/>
<evidence type="ECO:0000256" key="2">
    <source>
        <dbReference type="PROSITE-ProRule" id="PRU00108"/>
    </source>
</evidence>
<organism evidence="5 6">
    <name type="scientific">Dioscorea cayennensis subsp. rotundata</name>
    <name type="common">White Guinea yam</name>
    <name type="synonym">Dioscorea rotundata</name>
    <dbReference type="NCBI Taxonomy" id="55577"/>
    <lineage>
        <taxon>Eukaryota</taxon>
        <taxon>Viridiplantae</taxon>
        <taxon>Streptophyta</taxon>
        <taxon>Embryophyta</taxon>
        <taxon>Tracheophyta</taxon>
        <taxon>Spermatophyta</taxon>
        <taxon>Magnoliopsida</taxon>
        <taxon>Liliopsida</taxon>
        <taxon>Dioscoreales</taxon>
        <taxon>Dioscoreaceae</taxon>
        <taxon>Dioscorea</taxon>
    </lineage>
</organism>
<evidence type="ECO:0000313" key="5">
    <source>
        <dbReference type="Proteomes" id="UP001515500"/>
    </source>
</evidence>
<dbReference type="GO" id="GO:0043565">
    <property type="term" value="F:sequence-specific DNA binding"/>
    <property type="evidence" value="ECO:0007669"/>
    <property type="project" value="EnsemblPlants"/>
</dbReference>
<evidence type="ECO:0000259" key="4">
    <source>
        <dbReference type="PROSITE" id="PS50071"/>
    </source>
</evidence>
<evidence type="ECO:0000313" key="6">
    <source>
        <dbReference type="RefSeq" id="XP_039113973.1"/>
    </source>
</evidence>
<comment type="subcellular location">
    <subcellularLocation>
        <location evidence="1 2">Nucleus</location>
    </subcellularLocation>
</comment>
<dbReference type="GO" id="GO:0005730">
    <property type="term" value="C:nucleolus"/>
    <property type="evidence" value="ECO:0007669"/>
    <property type="project" value="EnsemblPlants"/>
</dbReference>
<dbReference type="GO" id="GO:0003697">
    <property type="term" value="F:single-stranded DNA binding"/>
    <property type="evidence" value="ECO:0007669"/>
    <property type="project" value="EnsemblPlants"/>
</dbReference>
<feature type="compositionally biased region" description="Basic and acidic residues" evidence="3">
    <location>
        <begin position="739"/>
        <end position="752"/>
    </location>
</feature>
<feature type="compositionally biased region" description="Polar residues" evidence="3">
    <location>
        <begin position="597"/>
        <end position="611"/>
    </location>
</feature>
<gene>
    <name evidence="6" type="primary">LOC120249509</name>
</gene>